<dbReference type="EMBL" id="MU005621">
    <property type="protein sequence ID" value="KAF2677600.1"/>
    <property type="molecule type" value="Genomic_DNA"/>
</dbReference>
<accession>A0A6G1IHT3</accession>
<proteinExistence type="predicted"/>
<reference evidence="1" key="1">
    <citation type="journal article" date="2020" name="Stud. Mycol.">
        <title>101 Dothideomycetes genomes: a test case for predicting lifestyles and emergence of pathogens.</title>
        <authorList>
            <person name="Haridas S."/>
            <person name="Albert R."/>
            <person name="Binder M."/>
            <person name="Bloem J."/>
            <person name="Labutti K."/>
            <person name="Salamov A."/>
            <person name="Andreopoulos B."/>
            <person name="Baker S."/>
            <person name="Barry K."/>
            <person name="Bills G."/>
            <person name="Bluhm B."/>
            <person name="Cannon C."/>
            <person name="Castanera R."/>
            <person name="Culley D."/>
            <person name="Daum C."/>
            <person name="Ezra D."/>
            <person name="Gonzalez J."/>
            <person name="Henrissat B."/>
            <person name="Kuo A."/>
            <person name="Liang C."/>
            <person name="Lipzen A."/>
            <person name="Lutzoni F."/>
            <person name="Magnuson J."/>
            <person name="Mondo S."/>
            <person name="Nolan M."/>
            <person name="Ohm R."/>
            <person name="Pangilinan J."/>
            <person name="Park H.-J."/>
            <person name="Ramirez L."/>
            <person name="Alfaro M."/>
            <person name="Sun H."/>
            <person name="Tritt A."/>
            <person name="Yoshinaga Y."/>
            <person name="Zwiers L.-H."/>
            <person name="Turgeon B."/>
            <person name="Goodwin S."/>
            <person name="Spatafora J."/>
            <person name="Crous P."/>
            <person name="Grigoriev I."/>
        </authorList>
    </citation>
    <scope>NUCLEOTIDE SEQUENCE</scope>
    <source>
        <strain evidence="1">CBS 122367</strain>
    </source>
</reference>
<protein>
    <submittedName>
        <fullName evidence="1">Uncharacterized protein</fullName>
    </submittedName>
</protein>
<name>A0A6G1IHT3_9PLEO</name>
<evidence type="ECO:0000313" key="1">
    <source>
        <dbReference type="EMBL" id="KAF2677600.1"/>
    </source>
</evidence>
<keyword evidence="2" id="KW-1185">Reference proteome</keyword>
<dbReference type="Proteomes" id="UP000799291">
    <property type="component" value="Unassembled WGS sequence"/>
</dbReference>
<gene>
    <name evidence="1" type="ORF">K458DRAFT_409609</name>
</gene>
<organism evidence="1 2">
    <name type="scientific">Lentithecium fluviatile CBS 122367</name>
    <dbReference type="NCBI Taxonomy" id="1168545"/>
    <lineage>
        <taxon>Eukaryota</taxon>
        <taxon>Fungi</taxon>
        <taxon>Dikarya</taxon>
        <taxon>Ascomycota</taxon>
        <taxon>Pezizomycotina</taxon>
        <taxon>Dothideomycetes</taxon>
        <taxon>Pleosporomycetidae</taxon>
        <taxon>Pleosporales</taxon>
        <taxon>Massarineae</taxon>
        <taxon>Lentitheciaceae</taxon>
        <taxon>Lentithecium</taxon>
    </lineage>
</organism>
<dbReference type="AlphaFoldDB" id="A0A6G1IHT3"/>
<evidence type="ECO:0000313" key="2">
    <source>
        <dbReference type="Proteomes" id="UP000799291"/>
    </source>
</evidence>
<sequence length="251" mass="29342">MSKYYQEFDGNYEAVKHFPPSFLFVDFPKHLETLRTRTTAIRNDATTALSAHGPDNANYQDLSRKATNWDVTLLVANDYLKDFKIMAPMYRDLLRKVASANEGTWHHLKSRKGFAMKMTERDITNKELEEAIDEFYRYEKDVMGVRNTYVDEIMRMKTLWEALLAMDVERMGDDLRKSVEKLAYESSLLFKSPPLYVLLLITKLHCADPLFAEGILWHSLDRFPKAAKLSQLEVWVPFKRKCEKILVEEGK</sequence>